<proteinExistence type="predicted"/>
<reference evidence="3" key="1">
    <citation type="journal article" date="2019" name="Int. J. Syst. Evol. Microbiol.">
        <title>The Global Catalogue of Microorganisms (GCM) 10K type strain sequencing project: providing services to taxonomists for standard genome sequencing and annotation.</title>
        <authorList>
            <consortium name="The Broad Institute Genomics Platform"/>
            <consortium name="The Broad Institute Genome Sequencing Center for Infectious Disease"/>
            <person name="Wu L."/>
            <person name="Ma J."/>
        </authorList>
    </citation>
    <scope>NUCLEOTIDE SEQUENCE [LARGE SCALE GENOMIC DNA]</scope>
    <source>
        <strain evidence="3">CGMCC 1.15959</strain>
    </source>
</reference>
<evidence type="ECO:0000313" key="3">
    <source>
        <dbReference type="Proteomes" id="UP000619041"/>
    </source>
</evidence>
<dbReference type="SMART" id="SM00347">
    <property type="entry name" value="HTH_MARR"/>
    <property type="match status" value="1"/>
</dbReference>
<dbReference type="Gene3D" id="1.10.10.10">
    <property type="entry name" value="Winged helix-like DNA-binding domain superfamily/Winged helix DNA-binding domain"/>
    <property type="match status" value="1"/>
</dbReference>
<keyword evidence="3" id="KW-1185">Reference proteome</keyword>
<gene>
    <name evidence="2" type="ORF">GCM10011515_09070</name>
</gene>
<dbReference type="InterPro" id="IPR000835">
    <property type="entry name" value="HTH_MarR-typ"/>
</dbReference>
<dbReference type="PANTHER" id="PTHR33164:SF104">
    <property type="entry name" value="TRANSCRIPTIONAL REGULATORY PROTEIN"/>
    <property type="match status" value="1"/>
</dbReference>
<evidence type="ECO:0000313" key="2">
    <source>
        <dbReference type="EMBL" id="GGD91574.1"/>
    </source>
</evidence>
<dbReference type="InterPro" id="IPR036388">
    <property type="entry name" value="WH-like_DNA-bd_sf"/>
</dbReference>
<dbReference type="Pfam" id="PF12802">
    <property type="entry name" value="MarR_2"/>
    <property type="match status" value="1"/>
</dbReference>
<dbReference type="Proteomes" id="UP000619041">
    <property type="component" value="Unassembled WGS sequence"/>
</dbReference>
<comment type="caution">
    <text evidence="2">The sequence shown here is derived from an EMBL/GenBank/DDBJ whole genome shotgun (WGS) entry which is preliminary data.</text>
</comment>
<protein>
    <recommendedName>
        <fullName evidence="1">HTH marR-type domain-containing protein</fullName>
    </recommendedName>
</protein>
<dbReference type="PROSITE" id="PS50995">
    <property type="entry name" value="HTH_MARR_2"/>
    <property type="match status" value="1"/>
</dbReference>
<accession>A0ABQ1S5N8</accession>
<dbReference type="PANTHER" id="PTHR33164">
    <property type="entry name" value="TRANSCRIPTIONAL REGULATOR, MARR FAMILY"/>
    <property type="match status" value="1"/>
</dbReference>
<feature type="domain" description="HTH marR-type" evidence="1">
    <location>
        <begin position="6"/>
        <end position="133"/>
    </location>
</feature>
<dbReference type="InterPro" id="IPR039422">
    <property type="entry name" value="MarR/SlyA-like"/>
</dbReference>
<evidence type="ECO:0000259" key="1">
    <source>
        <dbReference type="PROSITE" id="PS50995"/>
    </source>
</evidence>
<organism evidence="2 3">
    <name type="scientific">Tsuneonella deserti</name>
    <dbReference type="NCBI Taxonomy" id="2035528"/>
    <lineage>
        <taxon>Bacteria</taxon>
        <taxon>Pseudomonadati</taxon>
        <taxon>Pseudomonadota</taxon>
        <taxon>Alphaproteobacteria</taxon>
        <taxon>Sphingomonadales</taxon>
        <taxon>Erythrobacteraceae</taxon>
        <taxon>Tsuneonella</taxon>
    </lineage>
</organism>
<dbReference type="SUPFAM" id="SSF46785">
    <property type="entry name" value="Winged helix' DNA-binding domain"/>
    <property type="match status" value="1"/>
</dbReference>
<sequence>MVDELHQDEYRTLADIRFELRRFLKFSERAAREEGLTTRQHQALLAICAALPDGMVIRELAERMLLKPHTVTELVDRMEQAKLVQRQQDDEDARQVRVVLTDAGSAMLASLSSAHRSELRRLRPLLTALLAKL</sequence>
<name>A0ABQ1S5N8_9SPHN</name>
<dbReference type="InterPro" id="IPR036390">
    <property type="entry name" value="WH_DNA-bd_sf"/>
</dbReference>
<dbReference type="EMBL" id="BMKL01000001">
    <property type="protein sequence ID" value="GGD91574.1"/>
    <property type="molecule type" value="Genomic_DNA"/>
</dbReference>